<evidence type="ECO:0000313" key="15">
    <source>
        <dbReference type="Proteomes" id="UP000886998"/>
    </source>
</evidence>
<name>A0A8X7BR27_9ARAC</name>
<comment type="caution">
    <text evidence="14">The sequence shown here is derived from an EMBL/GenBank/DDBJ whole genome shotgun (WGS) entry which is preliminary data.</text>
</comment>
<keyword evidence="9 13" id="KW-0472">Membrane</keyword>
<keyword evidence="11 12" id="KW-0407">Ion channel</keyword>
<dbReference type="GO" id="GO:0005886">
    <property type="term" value="C:plasma membrane"/>
    <property type="evidence" value="ECO:0007669"/>
    <property type="project" value="TreeGrafter"/>
</dbReference>
<evidence type="ECO:0000256" key="8">
    <source>
        <dbReference type="ARBA" id="ARBA00023065"/>
    </source>
</evidence>
<feature type="transmembrane region" description="Helical" evidence="13">
    <location>
        <begin position="211"/>
        <end position="233"/>
    </location>
</feature>
<dbReference type="EMBL" id="BMAV01002580">
    <property type="protein sequence ID" value="GFY41581.1"/>
    <property type="molecule type" value="Genomic_DNA"/>
</dbReference>
<dbReference type="PANTHER" id="PTHR11690">
    <property type="entry name" value="AMILORIDE-SENSITIVE SODIUM CHANNEL-RELATED"/>
    <property type="match status" value="1"/>
</dbReference>
<keyword evidence="4 12" id="KW-0894">Sodium channel</keyword>
<protein>
    <submittedName>
        <fullName evidence="14">Uncharacterized protein</fullName>
    </submittedName>
</protein>
<evidence type="ECO:0000256" key="9">
    <source>
        <dbReference type="ARBA" id="ARBA00023136"/>
    </source>
</evidence>
<comment type="similarity">
    <text evidence="2 12">Belongs to the amiloride-sensitive sodium channel (TC 1.A.6) family.</text>
</comment>
<evidence type="ECO:0000256" key="12">
    <source>
        <dbReference type="RuleBase" id="RU000679"/>
    </source>
</evidence>
<keyword evidence="6 13" id="KW-1133">Transmembrane helix</keyword>
<dbReference type="AlphaFoldDB" id="A0A8X7BR27"/>
<evidence type="ECO:0000313" key="14">
    <source>
        <dbReference type="EMBL" id="GFY41581.1"/>
    </source>
</evidence>
<keyword evidence="10 12" id="KW-0739">Sodium transport</keyword>
<gene>
    <name evidence="14" type="primary">AVEN_9021_1</name>
    <name evidence="14" type="ORF">TNIN_482621</name>
</gene>
<dbReference type="Gene3D" id="1.10.287.770">
    <property type="entry name" value="YojJ-like"/>
    <property type="match status" value="1"/>
</dbReference>
<evidence type="ECO:0000256" key="1">
    <source>
        <dbReference type="ARBA" id="ARBA00004141"/>
    </source>
</evidence>
<evidence type="ECO:0000256" key="7">
    <source>
        <dbReference type="ARBA" id="ARBA00023053"/>
    </source>
</evidence>
<comment type="subcellular location">
    <subcellularLocation>
        <location evidence="1">Membrane</location>
        <topology evidence="1">Multi-pass membrane protein</topology>
    </subcellularLocation>
</comment>
<dbReference type="OrthoDB" id="6427914at2759"/>
<dbReference type="GO" id="GO:0015280">
    <property type="term" value="F:ligand-gated sodium channel activity"/>
    <property type="evidence" value="ECO:0007669"/>
    <property type="project" value="TreeGrafter"/>
</dbReference>
<keyword evidence="5 12" id="KW-0812">Transmembrane</keyword>
<evidence type="ECO:0000256" key="4">
    <source>
        <dbReference type="ARBA" id="ARBA00022461"/>
    </source>
</evidence>
<keyword evidence="8 12" id="KW-0406">Ion transport</keyword>
<organism evidence="14 15">
    <name type="scientific">Trichonephila inaurata madagascariensis</name>
    <dbReference type="NCBI Taxonomy" id="2747483"/>
    <lineage>
        <taxon>Eukaryota</taxon>
        <taxon>Metazoa</taxon>
        <taxon>Ecdysozoa</taxon>
        <taxon>Arthropoda</taxon>
        <taxon>Chelicerata</taxon>
        <taxon>Arachnida</taxon>
        <taxon>Araneae</taxon>
        <taxon>Araneomorphae</taxon>
        <taxon>Entelegynae</taxon>
        <taxon>Araneoidea</taxon>
        <taxon>Nephilidae</taxon>
        <taxon>Trichonephila</taxon>
        <taxon>Trichonephila inaurata</taxon>
    </lineage>
</organism>
<evidence type="ECO:0000256" key="10">
    <source>
        <dbReference type="ARBA" id="ARBA00023201"/>
    </source>
</evidence>
<reference evidence="14" key="1">
    <citation type="submission" date="2020-08" db="EMBL/GenBank/DDBJ databases">
        <title>Multicomponent nature underlies the extraordinary mechanical properties of spider dragline silk.</title>
        <authorList>
            <person name="Kono N."/>
            <person name="Nakamura H."/>
            <person name="Mori M."/>
            <person name="Yoshida Y."/>
            <person name="Ohtoshi R."/>
            <person name="Malay A.D."/>
            <person name="Moran D.A.P."/>
            <person name="Tomita M."/>
            <person name="Numata K."/>
            <person name="Arakawa K."/>
        </authorList>
    </citation>
    <scope>NUCLEOTIDE SEQUENCE</scope>
</reference>
<dbReference type="Proteomes" id="UP000886998">
    <property type="component" value="Unassembled WGS sequence"/>
</dbReference>
<dbReference type="Pfam" id="PF00858">
    <property type="entry name" value="ASC"/>
    <property type="match status" value="2"/>
</dbReference>
<evidence type="ECO:0000256" key="2">
    <source>
        <dbReference type="ARBA" id="ARBA00007193"/>
    </source>
</evidence>
<evidence type="ECO:0000256" key="5">
    <source>
        <dbReference type="ARBA" id="ARBA00022692"/>
    </source>
</evidence>
<keyword evidence="3 12" id="KW-0813">Transport</keyword>
<proteinExistence type="inferred from homology"/>
<evidence type="ECO:0000256" key="13">
    <source>
        <dbReference type="SAM" id="Phobius"/>
    </source>
</evidence>
<sequence length="292" mass="34319">MQLESPIRKIQEECPTSTVPVTRCSSRSSKSDLELMEIKFKNISFWRTKARFLFRILLAVGFIVQSWKFVEMYMQYPSAVELEVVQPSEMDLPAFTICNVNEIRSTPYCKLYPHNCGNPDTDPEFCLHFAEYCHLVNNTKQVNKFYDISEYRHLSRYEQEILGHQYEDFVTKCTIETDDEETNCTCATLVHIYFENLEITTFTYTPRFEPIGILSFIGGYVGLWLGISLLHVYDFLETRFFRLISAAQRKCSRRKRKTRVFPKSRPISTSKRYSISPDSAYKNLFPYGMQMK</sequence>
<evidence type="ECO:0000256" key="6">
    <source>
        <dbReference type="ARBA" id="ARBA00022989"/>
    </source>
</evidence>
<keyword evidence="15" id="KW-1185">Reference proteome</keyword>
<dbReference type="InterPro" id="IPR001873">
    <property type="entry name" value="ENaC"/>
</dbReference>
<evidence type="ECO:0000256" key="11">
    <source>
        <dbReference type="ARBA" id="ARBA00023303"/>
    </source>
</evidence>
<dbReference type="PANTHER" id="PTHR11690:SF248">
    <property type="entry name" value="PICKPOCKET 17, ISOFORM A"/>
    <property type="match status" value="1"/>
</dbReference>
<accession>A0A8X7BR27</accession>
<keyword evidence="7" id="KW-0915">Sodium</keyword>
<evidence type="ECO:0000256" key="3">
    <source>
        <dbReference type="ARBA" id="ARBA00022448"/>
    </source>
</evidence>